<feature type="chain" id="PRO_5030106502" description="Dickkopf N-terminal cysteine-rich domain-containing protein" evidence="1">
    <location>
        <begin position="26"/>
        <end position="423"/>
    </location>
</feature>
<accession>A0A4Y6PVA1</accession>
<evidence type="ECO:0008006" key="4">
    <source>
        <dbReference type="Google" id="ProtNLM"/>
    </source>
</evidence>
<accession>A0A5B8Y633</accession>
<dbReference type="EMBL" id="CP041186">
    <property type="protein sequence ID" value="QDG52039.1"/>
    <property type="molecule type" value="Genomic_DNA"/>
</dbReference>
<dbReference type="OrthoDB" id="5497143at2"/>
<dbReference type="PROSITE" id="PS51257">
    <property type="entry name" value="PROKAR_LIPOPROTEIN"/>
    <property type="match status" value="1"/>
</dbReference>
<protein>
    <recommendedName>
        <fullName evidence="4">Dickkopf N-terminal cysteine-rich domain-containing protein</fullName>
    </recommendedName>
</protein>
<sequence length="423" mass="43995">MKRLAWTLMTAALMALGLGSGCLITDGNGGSGDCCYQYEVCETYCDPYGNCERECWFQESCPSTCETDSQPDDGGFCYSDVDCADGQICVNNACASRDTEERGTAGLCQACETNSDCADENALCVQLRNDAGGAAERVCAAPCGSGASCADGFECVNINGARQCLPQPNSENIRTCADAPNLECVTASDCAQGESCVNNKCEAPDTAECSADSDCAAGEVCDRQECVPETGPECETRSDCATGEVCVDGVCDGGTESCVFNNECSEDGLCVNGTCYSACSSDDECGRLEHCRQGVCRPTECRGTSDCAGDEICVDATCRPACSSDAGTDSCEPGYVCTQHGYCDRDPNVDCRTNAECSRDEVCQEGECRAACTCNQDCAEGTICDTGTNTCVDDGGDTPTSCETSCDCPSGQQCSDAGECVAG</sequence>
<evidence type="ECO:0000313" key="2">
    <source>
        <dbReference type="EMBL" id="QDG52039.1"/>
    </source>
</evidence>
<dbReference type="AlphaFoldDB" id="A0A4Y6PVA1"/>
<gene>
    <name evidence="2" type="ORF">FIV42_15200</name>
</gene>
<keyword evidence="3" id="KW-1185">Reference proteome</keyword>
<proteinExistence type="predicted"/>
<organism evidence="2 3">
    <name type="scientific">Persicimonas caeni</name>
    <dbReference type="NCBI Taxonomy" id="2292766"/>
    <lineage>
        <taxon>Bacteria</taxon>
        <taxon>Deltaproteobacteria</taxon>
        <taxon>Bradymonadales</taxon>
        <taxon>Bradymonadaceae</taxon>
        <taxon>Persicimonas</taxon>
    </lineage>
</organism>
<evidence type="ECO:0000313" key="3">
    <source>
        <dbReference type="Proteomes" id="UP000315995"/>
    </source>
</evidence>
<dbReference type="Proteomes" id="UP000315995">
    <property type="component" value="Chromosome"/>
</dbReference>
<evidence type="ECO:0000256" key="1">
    <source>
        <dbReference type="SAM" id="SignalP"/>
    </source>
</evidence>
<dbReference type="RefSeq" id="WP_141198516.1">
    <property type="nucleotide sequence ID" value="NZ_CP041186.1"/>
</dbReference>
<name>A0A4Y6PVA1_PERCE</name>
<feature type="signal peptide" evidence="1">
    <location>
        <begin position="1"/>
        <end position="25"/>
    </location>
</feature>
<reference evidence="2 3" key="1">
    <citation type="submission" date="2019-06" db="EMBL/GenBank/DDBJ databases">
        <title>Persicimonas caeni gen. nov., sp. nov., a predatory bacterium isolated from solar saltern.</title>
        <authorList>
            <person name="Wang S."/>
        </authorList>
    </citation>
    <scope>NUCLEOTIDE SEQUENCE [LARGE SCALE GENOMIC DNA]</scope>
    <source>
        <strain evidence="2 3">YN101</strain>
    </source>
</reference>
<keyword evidence="1" id="KW-0732">Signal</keyword>